<keyword evidence="1" id="KW-0472">Membrane</keyword>
<name>A0A5N6Z9D2_9EURO</name>
<feature type="transmembrane region" description="Helical" evidence="1">
    <location>
        <begin position="96"/>
        <end position="118"/>
    </location>
</feature>
<dbReference type="EMBL" id="ML739100">
    <property type="protein sequence ID" value="KAE8353339.1"/>
    <property type="molecule type" value="Genomic_DNA"/>
</dbReference>
<keyword evidence="1" id="KW-1133">Transmembrane helix</keyword>
<evidence type="ECO:0000313" key="3">
    <source>
        <dbReference type="Proteomes" id="UP000327118"/>
    </source>
</evidence>
<evidence type="ECO:0000313" key="2">
    <source>
        <dbReference type="EMBL" id="KAE8353339.1"/>
    </source>
</evidence>
<reference evidence="3" key="1">
    <citation type="submission" date="2019-04" db="EMBL/GenBank/DDBJ databases">
        <title>Friends and foes A comparative genomics studyof 23 Aspergillus species from section Flavi.</title>
        <authorList>
            <consortium name="DOE Joint Genome Institute"/>
            <person name="Kjaerbolling I."/>
            <person name="Vesth T."/>
            <person name="Frisvad J.C."/>
            <person name="Nybo J.L."/>
            <person name="Theobald S."/>
            <person name="Kildgaard S."/>
            <person name="Isbrandt T."/>
            <person name="Kuo A."/>
            <person name="Sato A."/>
            <person name="Lyhne E.K."/>
            <person name="Kogle M.E."/>
            <person name="Wiebenga A."/>
            <person name="Kun R.S."/>
            <person name="Lubbers R.J."/>
            <person name="Makela M.R."/>
            <person name="Barry K."/>
            <person name="Chovatia M."/>
            <person name="Clum A."/>
            <person name="Daum C."/>
            <person name="Haridas S."/>
            <person name="He G."/>
            <person name="LaButti K."/>
            <person name="Lipzen A."/>
            <person name="Mondo S."/>
            <person name="Riley R."/>
            <person name="Salamov A."/>
            <person name="Simmons B.A."/>
            <person name="Magnuson J.K."/>
            <person name="Henrissat B."/>
            <person name="Mortensen U.H."/>
            <person name="Larsen T.O."/>
            <person name="Devries R.P."/>
            <person name="Grigoriev I.V."/>
            <person name="Machida M."/>
            <person name="Baker S.E."/>
            <person name="Andersen M.R."/>
        </authorList>
    </citation>
    <scope>NUCLEOTIDE SEQUENCE [LARGE SCALE GENOMIC DNA]</scope>
    <source>
        <strain evidence="3">CBS 553.77</strain>
    </source>
</reference>
<accession>A0A5N6Z9D2</accession>
<protein>
    <submittedName>
        <fullName evidence="2">Uncharacterized protein</fullName>
    </submittedName>
</protein>
<proteinExistence type="predicted"/>
<keyword evidence="1" id="KW-0812">Transmembrane</keyword>
<feature type="non-terminal residue" evidence="2">
    <location>
        <position position="138"/>
    </location>
</feature>
<dbReference type="AlphaFoldDB" id="A0A5N6Z9D2"/>
<gene>
    <name evidence="2" type="ORF">BDV28DRAFT_133286</name>
</gene>
<organism evidence="2 3">
    <name type="scientific">Aspergillus coremiiformis</name>
    <dbReference type="NCBI Taxonomy" id="138285"/>
    <lineage>
        <taxon>Eukaryota</taxon>
        <taxon>Fungi</taxon>
        <taxon>Dikarya</taxon>
        <taxon>Ascomycota</taxon>
        <taxon>Pezizomycotina</taxon>
        <taxon>Eurotiomycetes</taxon>
        <taxon>Eurotiomycetidae</taxon>
        <taxon>Eurotiales</taxon>
        <taxon>Aspergillaceae</taxon>
        <taxon>Aspergillus</taxon>
        <taxon>Aspergillus subgen. Circumdati</taxon>
    </lineage>
</organism>
<evidence type="ECO:0000256" key="1">
    <source>
        <dbReference type="SAM" id="Phobius"/>
    </source>
</evidence>
<sequence length="138" mass="15800">MPRAQCVKYFILDTAGTDSILQGLPSSKGQEATPKVSRLTLVSPNHGLKQHRFLLKSDQRKVGMKQIGAYCRIHLAQESSADRRFFFFFPSSFSPLFSFLLSSFAPEYVVSFLCSFPFPLKRKREKRKAIIWFGHTGY</sequence>
<dbReference type="Proteomes" id="UP000327118">
    <property type="component" value="Unassembled WGS sequence"/>
</dbReference>
<keyword evidence="3" id="KW-1185">Reference proteome</keyword>